<dbReference type="Pfam" id="PF01749">
    <property type="entry name" value="IBB"/>
    <property type="match status" value="1"/>
</dbReference>
<accession>A0AAV9IZC7</accession>
<dbReference type="GO" id="GO:0005634">
    <property type="term" value="C:nucleus"/>
    <property type="evidence" value="ECO:0007669"/>
    <property type="project" value="UniProtKB-ARBA"/>
</dbReference>
<comment type="caution">
    <text evidence="9">The sequence shown here is derived from an EMBL/GenBank/DDBJ whole genome shotgun (WGS) entry which is preliminary data.</text>
</comment>
<dbReference type="InterPro" id="IPR011989">
    <property type="entry name" value="ARM-like"/>
</dbReference>
<feature type="region of interest" description="Disordered" evidence="7">
    <location>
        <begin position="558"/>
        <end position="600"/>
    </location>
</feature>
<feature type="repeat" description="ARM" evidence="5">
    <location>
        <begin position="327"/>
        <end position="369"/>
    </location>
</feature>
<dbReference type="FunFam" id="1.25.10.10:FF:000021">
    <property type="entry name" value="Importin subunit alpha"/>
    <property type="match status" value="1"/>
</dbReference>
<dbReference type="Pfam" id="PF00514">
    <property type="entry name" value="Arm"/>
    <property type="match status" value="8"/>
</dbReference>
<protein>
    <recommendedName>
        <fullName evidence="8">IBB domain-containing protein</fullName>
    </recommendedName>
</protein>
<feature type="repeat" description="ARM" evidence="5">
    <location>
        <begin position="155"/>
        <end position="198"/>
    </location>
</feature>
<evidence type="ECO:0000256" key="2">
    <source>
        <dbReference type="ARBA" id="ARBA00022448"/>
    </source>
</evidence>
<dbReference type="PROSITE" id="PS51214">
    <property type="entry name" value="IBB"/>
    <property type="match status" value="1"/>
</dbReference>
<dbReference type="GO" id="GO:0005737">
    <property type="term" value="C:cytoplasm"/>
    <property type="evidence" value="ECO:0007669"/>
    <property type="project" value="InterPro"/>
</dbReference>
<dbReference type="SUPFAM" id="SSF48371">
    <property type="entry name" value="ARM repeat"/>
    <property type="match status" value="1"/>
</dbReference>
<evidence type="ECO:0000256" key="6">
    <source>
        <dbReference type="PROSITE-ProRule" id="PRU00561"/>
    </source>
</evidence>
<dbReference type="InterPro" id="IPR024931">
    <property type="entry name" value="Importin_alpha"/>
</dbReference>
<dbReference type="InterPro" id="IPR032413">
    <property type="entry name" value="Arm_3"/>
</dbReference>
<keyword evidence="3" id="KW-0677">Repeat</keyword>
<dbReference type="PROSITE" id="PS50176">
    <property type="entry name" value="ARM_REPEAT"/>
    <property type="match status" value="3"/>
</dbReference>
<feature type="compositionally biased region" description="Polar residues" evidence="7">
    <location>
        <begin position="59"/>
        <end position="73"/>
    </location>
</feature>
<organism evidence="9 10">
    <name type="scientific">Cyanidium caldarium</name>
    <name type="common">Red alga</name>
    <dbReference type="NCBI Taxonomy" id="2771"/>
    <lineage>
        <taxon>Eukaryota</taxon>
        <taxon>Rhodophyta</taxon>
        <taxon>Bangiophyceae</taxon>
        <taxon>Cyanidiales</taxon>
        <taxon>Cyanidiaceae</taxon>
        <taxon>Cyanidium</taxon>
    </lineage>
</organism>
<feature type="compositionally biased region" description="Gly residues" evidence="7">
    <location>
        <begin position="583"/>
        <end position="594"/>
    </location>
</feature>
<dbReference type="Proteomes" id="UP001301350">
    <property type="component" value="Unassembled WGS sequence"/>
</dbReference>
<evidence type="ECO:0000256" key="3">
    <source>
        <dbReference type="ARBA" id="ARBA00022737"/>
    </source>
</evidence>
<comment type="similarity">
    <text evidence="1">Belongs to the importin alpha family.</text>
</comment>
<proteinExistence type="inferred from homology"/>
<dbReference type="InterPro" id="IPR036975">
    <property type="entry name" value="Importin-a_IBB_sf"/>
</dbReference>
<dbReference type="InterPro" id="IPR016024">
    <property type="entry name" value="ARM-type_fold"/>
</dbReference>
<keyword evidence="4" id="KW-0653">Protein transport</keyword>
<evidence type="ECO:0000256" key="4">
    <source>
        <dbReference type="ARBA" id="ARBA00022927"/>
    </source>
</evidence>
<dbReference type="GO" id="GO:0061608">
    <property type="term" value="F:nuclear import signal receptor activity"/>
    <property type="evidence" value="ECO:0007669"/>
    <property type="project" value="InterPro"/>
</dbReference>
<name>A0AAV9IZC7_CYACA</name>
<evidence type="ECO:0000313" key="10">
    <source>
        <dbReference type="Proteomes" id="UP001301350"/>
    </source>
</evidence>
<reference evidence="9 10" key="1">
    <citation type="submission" date="2022-07" db="EMBL/GenBank/DDBJ databases">
        <title>Genome-wide signatures of adaptation to extreme environments.</title>
        <authorList>
            <person name="Cho C.H."/>
            <person name="Yoon H.S."/>
        </authorList>
    </citation>
    <scope>NUCLEOTIDE SEQUENCE [LARGE SCALE GENOMIC DNA]</scope>
    <source>
        <strain evidence="9 10">DBV 063 E5</strain>
    </source>
</reference>
<dbReference type="AlphaFoldDB" id="A0AAV9IZC7"/>
<dbReference type="InterPro" id="IPR002652">
    <property type="entry name" value="Importin-a_IBB"/>
</dbReference>
<dbReference type="PIRSF" id="PIRSF005673">
    <property type="entry name" value="Importin_alpha"/>
    <property type="match status" value="1"/>
</dbReference>
<dbReference type="Gene3D" id="1.20.5.690">
    <property type="entry name" value="Importin-alpha, importin-beta-binding domain"/>
    <property type="match status" value="1"/>
</dbReference>
<dbReference type="Pfam" id="PF16186">
    <property type="entry name" value="Arm_3"/>
    <property type="match status" value="1"/>
</dbReference>
<evidence type="ECO:0000259" key="8">
    <source>
        <dbReference type="PROSITE" id="PS51214"/>
    </source>
</evidence>
<evidence type="ECO:0000313" key="9">
    <source>
        <dbReference type="EMBL" id="KAK4537424.1"/>
    </source>
</evidence>
<feature type="compositionally biased region" description="Basic and acidic residues" evidence="7">
    <location>
        <begin position="1"/>
        <end position="45"/>
    </location>
</feature>
<dbReference type="PANTHER" id="PTHR23316">
    <property type="entry name" value="IMPORTIN ALPHA"/>
    <property type="match status" value="1"/>
</dbReference>
<dbReference type="InterPro" id="IPR000225">
    <property type="entry name" value="Armadillo"/>
</dbReference>
<gene>
    <name evidence="9" type="ORF">CDCA_CDCA12G3449</name>
</gene>
<evidence type="ECO:0000256" key="5">
    <source>
        <dbReference type="PROSITE-ProRule" id="PRU00259"/>
    </source>
</evidence>
<keyword evidence="10" id="KW-1185">Reference proteome</keyword>
<dbReference type="SMART" id="SM00185">
    <property type="entry name" value="ARM"/>
    <property type="match status" value="8"/>
</dbReference>
<feature type="repeat" description="ARM" evidence="5">
    <location>
        <begin position="198"/>
        <end position="240"/>
    </location>
</feature>
<dbReference type="EMBL" id="JANCYW010000012">
    <property type="protein sequence ID" value="KAK4537424.1"/>
    <property type="molecule type" value="Genomic_DNA"/>
</dbReference>
<feature type="domain" description="IBB" evidence="8">
    <location>
        <begin position="1"/>
        <end position="57"/>
    </location>
</feature>
<evidence type="ECO:0000256" key="7">
    <source>
        <dbReference type="SAM" id="MobiDB-lite"/>
    </source>
</evidence>
<dbReference type="Gene3D" id="1.25.10.10">
    <property type="entry name" value="Leucine-rich Repeat Variant"/>
    <property type="match status" value="1"/>
</dbReference>
<sequence>MQATRAKIEERHRSFRKGVDPDEARRKRDEHKVEIRKSKREETLMKKRREQMAPGAEASTRSTMTEQSHSTPSAQAMDAAAAVAAGAPPSSVGPGGLPLAARPRHEIIAAMPALRDQLYAPNATVETLLAATREFRKILSIERAPPIQEVIECEGAVEKFVEFLALDAYPELQFEAAWALTNIASGSSMQTTVVVQAGALPQFVRLLHSPSDDVCEQAAWALGNIAGDSTQYRDMVLQHGAMEPLLTQLRSRSKLSMLRNATWTLSNFCRGKPTPDFRLVHQALPVLATLVHSTDDEVLVDACWALSYLSDDKTDTNVQTEAIIRAGMVPRLAELLRHPSAAVQQPALRTLGNIVTGTDEQTQAVLDAGVLPYLLALLSSLKRMIRKETCWMISNITAGTQEQISMVIEANLIPPLVHLMSTSDFDTRKEATWAVSNATAGGTDAHIAVLVQHGCIKPLCDMLMVSDAKVVQVALEGLENILAAGERQRHLGRLSMVNEYARLVEEADGLDKLEALQNHVNEEIYNKSVHLIETYFGAEDEDEIQGVAPMAAGGGDGFGFGIRDHGGGGRGDGAPPPPPPPGSGGASPFGGDGGGWRHRP</sequence>
<dbReference type="GO" id="GO:0006606">
    <property type="term" value="P:protein import into nucleus"/>
    <property type="evidence" value="ECO:0007669"/>
    <property type="project" value="InterPro"/>
</dbReference>
<keyword evidence="2 6" id="KW-0813">Transport</keyword>
<evidence type="ECO:0000256" key="1">
    <source>
        <dbReference type="ARBA" id="ARBA00010394"/>
    </source>
</evidence>
<feature type="region of interest" description="Disordered" evidence="7">
    <location>
        <begin position="1"/>
        <end position="73"/>
    </location>
</feature>